<proteinExistence type="predicted"/>
<feature type="region of interest" description="Disordered" evidence="5">
    <location>
        <begin position="1"/>
        <end position="84"/>
    </location>
</feature>
<feature type="compositionally biased region" description="Polar residues" evidence="5">
    <location>
        <begin position="463"/>
        <end position="477"/>
    </location>
</feature>
<evidence type="ECO:0000256" key="3">
    <source>
        <dbReference type="ARBA" id="ARBA00022833"/>
    </source>
</evidence>
<evidence type="ECO:0000313" key="7">
    <source>
        <dbReference type="EMBL" id="SCU67694.1"/>
    </source>
</evidence>
<dbReference type="AlphaFoldDB" id="A0A1G4I733"/>
<feature type="compositionally biased region" description="Polar residues" evidence="5">
    <location>
        <begin position="263"/>
        <end position="283"/>
    </location>
</feature>
<keyword evidence="1 4" id="KW-0479">Metal-binding</keyword>
<feature type="compositionally biased region" description="Polar residues" evidence="5">
    <location>
        <begin position="427"/>
        <end position="436"/>
    </location>
</feature>
<protein>
    <submittedName>
        <fullName evidence="7">Zinc finger protein, C3H1 type-like</fullName>
    </submittedName>
</protein>
<comment type="caution">
    <text evidence="7">The sequence shown here is derived from an EMBL/GenBank/DDBJ whole genome shotgun (WGS) entry which is preliminary data.</text>
</comment>
<evidence type="ECO:0000259" key="6">
    <source>
        <dbReference type="PROSITE" id="PS50103"/>
    </source>
</evidence>
<dbReference type="PANTHER" id="PTHR37562">
    <property type="entry name" value="C3H1-TYPE DOMAIN-CONTAINING PROTEIN-RELATED"/>
    <property type="match status" value="1"/>
</dbReference>
<dbReference type="VEuPathDB" id="TriTrypDB:TEOVI_000504700"/>
<dbReference type="PANTHER" id="PTHR37562:SF5">
    <property type="entry name" value="C3H1-TYPE DOMAIN-CONTAINING PROTEIN"/>
    <property type="match status" value="1"/>
</dbReference>
<evidence type="ECO:0000256" key="2">
    <source>
        <dbReference type="ARBA" id="ARBA00022771"/>
    </source>
</evidence>
<evidence type="ECO:0000256" key="1">
    <source>
        <dbReference type="ARBA" id="ARBA00022723"/>
    </source>
</evidence>
<dbReference type="SMART" id="SM00356">
    <property type="entry name" value="ZnF_C3H1"/>
    <property type="match status" value="2"/>
</dbReference>
<sequence>MSEAKDSLGSPQEQQAGLDILSPVLPNTDRPESCFTKVLPGSGSNSRCSSSKPQKEPLEAPTELVAPDKGTDGDNIDANESGQHDRRFHVLSADKNKALCIPSEFIETTSGSKNYLSRNRGTKEPSYALYLCKSFSTNASCAHGDRCDFIHSRHTFAEPRDGDLPVTVNLVHWSTPVALLEEAPYERHEPGSVFYINAGHSLRGGAANPVQVPSEQVYRTKGSEEAQHSDSTKYLRFCKHYERERCGRGSLCNFIHRVHLNTRSPQMPSQGHSMRSQRQQYNSAYRGGYGGGGGHGHLHPQQLQQMHRSHPHPHGGLSGHSQHMGGHPYQSRGGYRQQHQQAGSPHGGSSGYMTNNLPLHQQHAAGPVSFGSCGPMQQGRGPLVVPPGPSYKHHHNSFQQQQQQQQTHHHHHHHHHHPPHLQQQQQSRVLNASQGYSFEPVYTSRPTSYTNNSPAEMPAMPLSPSSPYFTQRQQHPEASQLPGPEVSRQPVNQRSSASDYVISPLLLTYV</sequence>
<keyword evidence="3 4" id="KW-0862">Zinc</keyword>
<reference evidence="7" key="1">
    <citation type="submission" date="2016-09" db="EMBL/GenBank/DDBJ databases">
        <authorList>
            <person name="Hebert L."/>
            <person name="Moumen B."/>
        </authorList>
    </citation>
    <scope>NUCLEOTIDE SEQUENCE [LARGE SCALE GENOMIC DNA]</scope>
    <source>
        <strain evidence="7">OVI</strain>
    </source>
</reference>
<dbReference type="Pfam" id="PF00642">
    <property type="entry name" value="zf-CCCH"/>
    <property type="match status" value="1"/>
</dbReference>
<name>A0A1G4I733_TRYEQ</name>
<dbReference type="Gene3D" id="4.10.1000.10">
    <property type="entry name" value="Zinc finger, CCCH-type"/>
    <property type="match status" value="1"/>
</dbReference>
<feature type="compositionally biased region" description="Low complexity" evidence="5">
    <location>
        <begin position="42"/>
        <end position="51"/>
    </location>
</feature>
<dbReference type="Proteomes" id="UP000195570">
    <property type="component" value="Unassembled WGS sequence"/>
</dbReference>
<dbReference type="SUPFAM" id="SSF90229">
    <property type="entry name" value="CCCH zinc finger"/>
    <property type="match status" value="1"/>
</dbReference>
<dbReference type="InterPro" id="IPR000571">
    <property type="entry name" value="Znf_CCCH"/>
</dbReference>
<evidence type="ECO:0000256" key="5">
    <source>
        <dbReference type="SAM" id="MobiDB-lite"/>
    </source>
</evidence>
<dbReference type="RefSeq" id="XP_067078975.1">
    <property type="nucleotide sequence ID" value="XM_067222874.1"/>
</dbReference>
<dbReference type="GO" id="GO:0008270">
    <property type="term" value="F:zinc ion binding"/>
    <property type="evidence" value="ECO:0007669"/>
    <property type="project" value="UniProtKB-KW"/>
</dbReference>
<feature type="domain" description="C3H1-type" evidence="6">
    <location>
        <begin position="232"/>
        <end position="259"/>
    </location>
</feature>
<evidence type="ECO:0000256" key="4">
    <source>
        <dbReference type="PROSITE-ProRule" id="PRU00723"/>
    </source>
</evidence>
<dbReference type="InterPro" id="IPR036855">
    <property type="entry name" value="Znf_CCCH_sf"/>
</dbReference>
<feature type="compositionally biased region" description="Polar residues" evidence="5">
    <location>
        <begin position="444"/>
        <end position="454"/>
    </location>
</feature>
<accession>A0A1G4I733</accession>
<dbReference type="EMBL" id="CZPT02000791">
    <property type="protein sequence ID" value="SCU67694.1"/>
    <property type="molecule type" value="Genomic_DNA"/>
</dbReference>
<feature type="compositionally biased region" description="Low complexity" evidence="5">
    <location>
        <begin position="397"/>
        <end position="406"/>
    </location>
</feature>
<evidence type="ECO:0000313" key="8">
    <source>
        <dbReference type="Proteomes" id="UP000195570"/>
    </source>
</evidence>
<feature type="compositionally biased region" description="Basic residues" evidence="5">
    <location>
        <begin position="407"/>
        <end position="419"/>
    </location>
</feature>
<keyword evidence="2 4" id="KW-0863">Zinc-finger</keyword>
<keyword evidence="8" id="KW-1185">Reference proteome</keyword>
<feature type="domain" description="C3H1-type" evidence="6">
    <location>
        <begin position="126"/>
        <end position="154"/>
    </location>
</feature>
<feature type="zinc finger region" description="C3H1-type" evidence="4">
    <location>
        <begin position="126"/>
        <end position="154"/>
    </location>
</feature>
<feature type="zinc finger region" description="C3H1-type" evidence="4">
    <location>
        <begin position="232"/>
        <end position="259"/>
    </location>
</feature>
<gene>
    <name evidence="7" type="ORF">TEOVI_000504700</name>
</gene>
<organism evidence="7 8">
    <name type="scientific">Trypanosoma equiperdum</name>
    <dbReference type="NCBI Taxonomy" id="5694"/>
    <lineage>
        <taxon>Eukaryota</taxon>
        <taxon>Discoba</taxon>
        <taxon>Euglenozoa</taxon>
        <taxon>Kinetoplastea</taxon>
        <taxon>Metakinetoplastina</taxon>
        <taxon>Trypanosomatida</taxon>
        <taxon>Trypanosomatidae</taxon>
        <taxon>Trypanosoma</taxon>
    </lineage>
</organism>
<dbReference type="GeneID" id="92378987"/>
<feature type="region of interest" description="Disordered" evidence="5">
    <location>
        <begin position="263"/>
        <end position="496"/>
    </location>
</feature>
<dbReference type="PROSITE" id="PS50103">
    <property type="entry name" value="ZF_C3H1"/>
    <property type="match status" value="2"/>
</dbReference>